<gene>
    <name evidence="2" type="ORF">Pfra01_002933400</name>
</gene>
<dbReference type="EMBL" id="BSXT01018866">
    <property type="protein sequence ID" value="GMG15090.1"/>
    <property type="molecule type" value="Genomic_DNA"/>
</dbReference>
<dbReference type="Proteomes" id="UP001165121">
    <property type="component" value="Unassembled WGS sequence"/>
</dbReference>
<evidence type="ECO:0000313" key="3">
    <source>
        <dbReference type="Proteomes" id="UP001165121"/>
    </source>
</evidence>
<feature type="compositionally biased region" description="Low complexity" evidence="1">
    <location>
        <begin position="340"/>
        <end position="352"/>
    </location>
</feature>
<comment type="caution">
    <text evidence="2">The sequence shown here is derived from an EMBL/GenBank/DDBJ whole genome shotgun (WGS) entry which is preliminary data.</text>
</comment>
<name>A0A9W6YN03_9STRA</name>
<dbReference type="AlphaFoldDB" id="A0A9W6YN03"/>
<feature type="region of interest" description="Disordered" evidence="1">
    <location>
        <begin position="1"/>
        <end position="47"/>
    </location>
</feature>
<organism evidence="2 3">
    <name type="scientific">Phytophthora fragariaefolia</name>
    <dbReference type="NCBI Taxonomy" id="1490495"/>
    <lineage>
        <taxon>Eukaryota</taxon>
        <taxon>Sar</taxon>
        <taxon>Stramenopiles</taxon>
        <taxon>Oomycota</taxon>
        <taxon>Peronosporomycetes</taxon>
        <taxon>Peronosporales</taxon>
        <taxon>Peronosporaceae</taxon>
        <taxon>Phytophthora</taxon>
    </lineage>
</organism>
<evidence type="ECO:0000313" key="2">
    <source>
        <dbReference type="EMBL" id="GMG15090.1"/>
    </source>
</evidence>
<keyword evidence="3" id="KW-1185">Reference proteome</keyword>
<sequence length="390" mass="40457">MLFKPISSGAGEAASEASDAPGGVFSGPVVSQPRRDGRPTRAASTTAGLRSMAAAENEAALDALVLALMTPSSAPATTQASAASLAATSDPTEAAAVVAAASAAVVTSVSASPRVASTYTGPVPPARVVAALPSRSVVASRAPTVVTATLFTMPGTHTECSLAQPIVSDRVTECSVAGIQAFDDWEDPAHPWQRLRARLPKPPSTFGADDFMPNKPISIRASGLAIVVKLWLQFAGRAVERTEHSDFGFALWERAHWTSVAAVEQWLQRLSDRIGSDTPEYLETEAAWRAYNKARNLRAVSGSKSPSGSGSGAPRMPMARSSVRQRSCWSLRCYTAADSSAAADSPPDTSSARTPIPAADQADVQAELGDNASAQDGLNVLGDLASTTEI</sequence>
<feature type="region of interest" description="Disordered" evidence="1">
    <location>
        <begin position="340"/>
        <end position="361"/>
    </location>
</feature>
<accession>A0A9W6YN03</accession>
<evidence type="ECO:0000256" key="1">
    <source>
        <dbReference type="SAM" id="MobiDB-lite"/>
    </source>
</evidence>
<reference evidence="2" key="1">
    <citation type="submission" date="2023-04" db="EMBL/GenBank/DDBJ databases">
        <title>Phytophthora fragariaefolia NBRC 109709.</title>
        <authorList>
            <person name="Ichikawa N."/>
            <person name="Sato H."/>
            <person name="Tonouchi N."/>
        </authorList>
    </citation>
    <scope>NUCLEOTIDE SEQUENCE</scope>
    <source>
        <strain evidence="2">NBRC 109709</strain>
    </source>
</reference>
<feature type="compositionally biased region" description="Low complexity" evidence="1">
    <location>
        <begin position="7"/>
        <end position="23"/>
    </location>
</feature>
<proteinExistence type="predicted"/>
<protein>
    <submittedName>
        <fullName evidence="2">Unnamed protein product</fullName>
    </submittedName>
</protein>
<feature type="region of interest" description="Disordered" evidence="1">
    <location>
        <begin position="299"/>
        <end position="321"/>
    </location>
</feature>